<name>A7A7P6_BIFAD</name>
<dbReference type="EMBL" id="AAXD02000068">
    <property type="protein sequence ID" value="EDN82374.1"/>
    <property type="molecule type" value="Genomic_DNA"/>
</dbReference>
<evidence type="ECO:0000313" key="2">
    <source>
        <dbReference type="Proteomes" id="UP000003773"/>
    </source>
</evidence>
<organism evidence="1 2">
    <name type="scientific">Bifidobacterium adolescentis L2-32</name>
    <dbReference type="NCBI Taxonomy" id="411481"/>
    <lineage>
        <taxon>Bacteria</taxon>
        <taxon>Bacillati</taxon>
        <taxon>Actinomycetota</taxon>
        <taxon>Actinomycetes</taxon>
        <taxon>Bifidobacteriales</taxon>
        <taxon>Bifidobacteriaceae</taxon>
        <taxon>Bifidobacterium</taxon>
    </lineage>
</organism>
<evidence type="ECO:0000313" key="1">
    <source>
        <dbReference type="EMBL" id="EDN82374.1"/>
    </source>
</evidence>
<dbReference type="Proteomes" id="UP000003773">
    <property type="component" value="Unassembled WGS sequence"/>
</dbReference>
<dbReference type="HOGENOM" id="CLU_2931997_0_0_11"/>
<accession>A7A7P6</accession>
<gene>
    <name evidence="1" type="ORF">BIFADO_01885</name>
</gene>
<dbReference type="AlphaFoldDB" id="A7A7P6"/>
<comment type="caution">
    <text evidence="1">The sequence shown here is derived from an EMBL/GenBank/DDBJ whole genome shotgun (WGS) entry which is preliminary data.</text>
</comment>
<proteinExistence type="predicted"/>
<sequence>MLVPAVRPASIDGRVLHADCALTRRSHRMRQARPLKPIVFRGRCFRVVCRVLPTLPESHG</sequence>
<protein>
    <submittedName>
        <fullName evidence="1">Uncharacterized protein</fullName>
    </submittedName>
</protein>
<reference evidence="1 2" key="2">
    <citation type="submission" date="2007-05" db="EMBL/GenBank/DDBJ databases">
        <title>Draft genome sequence of Bifidobacterium adolescentis (L2-32).</title>
        <authorList>
            <person name="Sudarsanam P."/>
            <person name="Ley R."/>
            <person name="Guruge J."/>
            <person name="Turnbaugh P.J."/>
            <person name="Mahowald M."/>
            <person name="Liep D."/>
            <person name="Gordon J."/>
        </authorList>
    </citation>
    <scope>NUCLEOTIDE SEQUENCE [LARGE SCALE GENOMIC DNA]</scope>
    <source>
        <strain evidence="1 2">L2-32</strain>
    </source>
</reference>
<reference evidence="1 2" key="1">
    <citation type="submission" date="2007-04" db="EMBL/GenBank/DDBJ databases">
        <authorList>
            <person name="Fulton L."/>
            <person name="Clifton S."/>
            <person name="Fulton B."/>
            <person name="Xu J."/>
            <person name="Minx P."/>
            <person name="Pepin K.H."/>
            <person name="Johnson M."/>
            <person name="Thiruvilangam P."/>
            <person name="Bhonagiri V."/>
            <person name="Nash W.E."/>
            <person name="Mardis E.R."/>
            <person name="Wilson R.K."/>
        </authorList>
    </citation>
    <scope>NUCLEOTIDE SEQUENCE [LARGE SCALE GENOMIC DNA]</scope>
    <source>
        <strain evidence="1 2">L2-32</strain>
    </source>
</reference>